<dbReference type="RefSeq" id="XP_065664901.1">
    <property type="nucleotide sequence ID" value="XM_065808829.1"/>
</dbReference>
<accession>A0ABM4CSM2</accession>
<dbReference type="PANTHER" id="PTHR10773">
    <property type="entry name" value="DNA-DIRECTED RNA POLYMERASES I, II, AND III SUBUNIT RPABC2"/>
    <property type="match status" value="1"/>
</dbReference>
<gene>
    <name evidence="3 4" type="primary">LOC136086603</name>
</gene>
<dbReference type="Proteomes" id="UP001652625">
    <property type="component" value="Chromosome 10"/>
</dbReference>
<evidence type="ECO:0000313" key="2">
    <source>
        <dbReference type="Proteomes" id="UP001652625"/>
    </source>
</evidence>
<organism evidence="2 3">
    <name type="scientific">Hydra vulgaris</name>
    <name type="common">Hydra</name>
    <name type="synonym">Hydra attenuata</name>
    <dbReference type="NCBI Taxonomy" id="6087"/>
    <lineage>
        <taxon>Eukaryota</taxon>
        <taxon>Metazoa</taxon>
        <taxon>Cnidaria</taxon>
        <taxon>Hydrozoa</taxon>
        <taxon>Hydroidolina</taxon>
        <taxon>Anthoathecata</taxon>
        <taxon>Aplanulata</taxon>
        <taxon>Hydridae</taxon>
        <taxon>Hydra</taxon>
    </lineage>
</organism>
<evidence type="ECO:0000313" key="3">
    <source>
        <dbReference type="RefSeq" id="XP_065664901.1"/>
    </source>
</evidence>
<dbReference type="InterPro" id="IPR057191">
    <property type="entry name" value="DUF7869"/>
</dbReference>
<evidence type="ECO:0000259" key="1">
    <source>
        <dbReference type="Pfam" id="PF25273"/>
    </source>
</evidence>
<proteinExistence type="predicted"/>
<sequence length="450" mass="52930">MLLISIKSKSGVEIQIYKKALCSLYQTGIKKVDIIKSRIDDSVSAPPKDLRGKHSNRPHKMQDDVLQRIIAHIKKFPVEESHYSRNKNFYKKYLSPVLNITLLYQSYIEECEKEELSEMFKIKKCTFKNVFVTQFNYSFGYPKSDTCSTCDKNGDNVPHEDNVSAPIAAMKTDRERAKINTSTAFATIDLQQTMPLPKITTNKVFYLRQMWFYNFGIHVVSMKGERAVFCNWTEDMANRGSSEIASCVLRFAETCEEKYDHLVIWSDSCAGQNKNFNIITLYQYLILNKYFKIIDHKFPEVGHTYMDSDRDFRRIEKKLRKVDSIYTPEQYRDVIRSSGKNNKIIDMAQHFRKFDELPGKLNIFNRKKDELNEQVKFRDRVKWIRVEEYGSYLYKESYDESVPFKKEDIIKNKRGGVLNIPHIKRHNEKYGTISKEKLNDLSKLVEFVKP</sequence>
<reference evidence="3 4" key="1">
    <citation type="submission" date="2025-05" db="UniProtKB">
        <authorList>
            <consortium name="RefSeq"/>
        </authorList>
    </citation>
    <scope>IDENTIFICATION</scope>
</reference>
<feature type="domain" description="DUF7869" evidence="1">
    <location>
        <begin position="235"/>
        <end position="349"/>
    </location>
</feature>
<dbReference type="GeneID" id="136086603"/>
<dbReference type="Pfam" id="PF25273">
    <property type="entry name" value="DUF7869"/>
    <property type="match status" value="1"/>
</dbReference>
<protein>
    <submittedName>
        <fullName evidence="3 4">Uncharacterized protein LOC136086603</fullName>
    </submittedName>
</protein>
<dbReference type="PANTHER" id="PTHR10773:SF19">
    <property type="match status" value="1"/>
</dbReference>
<evidence type="ECO:0000313" key="4">
    <source>
        <dbReference type="RefSeq" id="XP_065664902.1"/>
    </source>
</evidence>
<dbReference type="RefSeq" id="XP_065664902.1">
    <property type="nucleotide sequence ID" value="XM_065808830.1"/>
</dbReference>
<keyword evidence="2" id="KW-1185">Reference proteome</keyword>
<name>A0ABM4CSM2_HYDVU</name>